<dbReference type="STRING" id="1189325.SAMN04488119_10458"/>
<keyword evidence="1" id="KW-0732">Signal</keyword>
<keyword evidence="4" id="KW-1185">Reference proteome</keyword>
<dbReference type="GO" id="GO:0016020">
    <property type="term" value="C:membrane"/>
    <property type="evidence" value="ECO:0007669"/>
    <property type="project" value="InterPro"/>
</dbReference>
<gene>
    <name evidence="3" type="ORF">SAMN05216200_10458</name>
</gene>
<evidence type="ECO:0000313" key="4">
    <source>
        <dbReference type="Proteomes" id="UP000184066"/>
    </source>
</evidence>
<evidence type="ECO:0000259" key="2">
    <source>
        <dbReference type="Pfam" id="PF13609"/>
    </source>
</evidence>
<dbReference type="EMBL" id="FRDL01000004">
    <property type="protein sequence ID" value="SHN64925.1"/>
    <property type="molecule type" value="Genomic_DNA"/>
</dbReference>
<evidence type="ECO:0000313" key="3">
    <source>
        <dbReference type="EMBL" id="SHN64925.1"/>
    </source>
</evidence>
<dbReference type="SUPFAM" id="SSF56935">
    <property type="entry name" value="Porins"/>
    <property type="match status" value="1"/>
</dbReference>
<protein>
    <submittedName>
        <fullName evidence="3">Porin</fullName>
    </submittedName>
</protein>
<sequence length="336" mass="34905">MKNLLIMSTALVAVASVAQAAEPLKASVGGYMFVGVGANDIDGQDSSIGVLRDGEIHFKVKGSSDNGLTFDGKVELEAWSQGGDIIDENWARVSGSFGSIKIGADDHASYNLATGVIYFMGAHIGAYDAFGESGGPAAFVSNNRFGDDIGVYYNTPNFNGFQAEISWQPNGSSDGSGDSNSLVTDNNAAANNNQISIGLNYQGEFNGVEIRLSGGWDYVDELGGNGGSSEDAFMAGAQIGYMGFVLGGHYKQALVAGDTDDYVGNIGYKTGPWGFGLQYARIEQDLAGGYEVDKFAGWVTYALAPGVSVGLGVEHQNSDGANSDGTAGMAVMSLGF</sequence>
<dbReference type="AlphaFoldDB" id="A0A1M7T2E1"/>
<dbReference type="RefSeq" id="WP_072747033.1">
    <property type="nucleotide sequence ID" value="NZ_FOHL01000004.1"/>
</dbReference>
<accession>A0A1M7T2E1</accession>
<feature type="signal peptide" evidence="1">
    <location>
        <begin position="1"/>
        <end position="20"/>
    </location>
</feature>
<proteinExistence type="predicted"/>
<dbReference type="InterPro" id="IPR023614">
    <property type="entry name" value="Porin_dom_sf"/>
</dbReference>
<feature type="domain" description="Porin" evidence="2">
    <location>
        <begin position="8"/>
        <end position="320"/>
    </location>
</feature>
<feature type="chain" id="PRO_5009929340" evidence="1">
    <location>
        <begin position="21"/>
        <end position="336"/>
    </location>
</feature>
<dbReference type="Pfam" id="PF13609">
    <property type="entry name" value="Porin_4"/>
    <property type="match status" value="1"/>
</dbReference>
<dbReference type="InterPro" id="IPR033900">
    <property type="entry name" value="Gram_neg_porin_domain"/>
</dbReference>
<dbReference type="GO" id="GO:0015288">
    <property type="term" value="F:porin activity"/>
    <property type="evidence" value="ECO:0007669"/>
    <property type="project" value="InterPro"/>
</dbReference>
<reference evidence="3 4" key="1">
    <citation type="submission" date="2016-12" db="EMBL/GenBank/DDBJ databases">
        <authorList>
            <person name="Song W.-J."/>
            <person name="Kurnit D.M."/>
        </authorList>
    </citation>
    <scope>NUCLEOTIDE SEQUENCE [LARGE SCALE GENOMIC DNA]</scope>
    <source>
        <strain evidence="3 4">CGMCC 1.10808</strain>
    </source>
</reference>
<evidence type="ECO:0000256" key="1">
    <source>
        <dbReference type="SAM" id="SignalP"/>
    </source>
</evidence>
<dbReference type="Proteomes" id="UP000184066">
    <property type="component" value="Unassembled WGS sequence"/>
</dbReference>
<dbReference type="Gene3D" id="2.40.160.10">
    <property type="entry name" value="Porin"/>
    <property type="match status" value="1"/>
</dbReference>
<name>A0A1M7T2E1_9RHOB</name>
<dbReference type="OrthoDB" id="6758483at2"/>
<organism evidence="3 4">
    <name type="scientific">Oceanicella actignis</name>
    <dbReference type="NCBI Taxonomy" id="1189325"/>
    <lineage>
        <taxon>Bacteria</taxon>
        <taxon>Pseudomonadati</taxon>
        <taxon>Pseudomonadota</taxon>
        <taxon>Alphaproteobacteria</taxon>
        <taxon>Rhodobacterales</taxon>
        <taxon>Paracoccaceae</taxon>
        <taxon>Oceanicella</taxon>
    </lineage>
</organism>